<organism evidence="2 3">
    <name type="scientific">Diversispora eburnea</name>
    <dbReference type="NCBI Taxonomy" id="1213867"/>
    <lineage>
        <taxon>Eukaryota</taxon>
        <taxon>Fungi</taxon>
        <taxon>Fungi incertae sedis</taxon>
        <taxon>Mucoromycota</taxon>
        <taxon>Glomeromycotina</taxon>
        <taxon>Glomeromycetes</taxon>
        <taxon>Diversisporales</taxon>
        <taxon>Diversisporaceae</taxon>
        <taxon>Diversispora</taxon>
    </lineage>
</organism>
<evidence type="ECO:0000313" key="2">
    <source>
        <dbReference type="EMBL" id="CAG8448127.1"/>
    </source>
</evidence>
<sequence>MPEMSLIARQYSSEELMTSNVQENRAPVYTLPNVGTFKKLPGSDKWVFDSFRNTTVDTEAPKQRFVFPMKNFENEETEETQVEGELNNNNNIPSSLGKRNQRKDEEEISSDSMEHPEHPRHKPFLNSFGETYYSLKNAMQLIDLMQDTRIIWNQIQEQWTPFWLKRPCVLLRDFSRLHRLPDPIYSLKIESNDTYLFECFIGDRHFNPLQSCFKCWTENDAIDYTSIHAFEILYIKFSEFSGHDIGYPINKRARCKHEANNNIDSINQWSYHQQKNSSFWKQRPCVLLYEFCRLHSLPVPTYTLKINRELGRFWFDCSIGNERYFSPQNNPCMCCWIQNEAIDHISIQAFEEIFREMCDRDIQVLSYPSQKRVECTHVQPTPKYDFRESSRNQNLNYDNNRVQAESSRSSSRIRDIKDVRDVRDMKDMRDDVRDMRDVRDIRDIRDIRDVKDMKDVRDERSCDLTNKISKESNREKSDGLNIISN</sequence>
<protein>
    <submittedName>
        <fullName evidence="2">4679_t:CDS:1</fullName>
    </submittedName>
</protein>
<dbReference type="EMBL" id="CAJVPK010000097">
    <property type="protein sequence ID" value="CAG8448127.1"/>
    <property type="molecule type" value="Genomic_DNA"/>
</dbReference>
<reference evidence="2" key="1">
    <citation type="submission" date="2021-06" db="EMBL/GenBank/DDBJ databases">
        <authorList>
            <person name="Kallberg Y."/>
            <person name="Tangrot J."/>
            <person name="Rosling A."/>
        </authorList>
    </citation>
    <scope>NUCLEOTIDE SEQUENCE</scope>
    <source>
        <strain evidence="2">AZ414A</strain>
    </source>
</reference>
<keyword evidence="3" id="KW-1185">Reference proteome</keyword>
<evidence type="ECO:0000313" key="3">
    <source>
        <dbReference type="Proteomes" id="UP000789706"/>
    </source>
</evidence>
<evidence type="ECO:0000256" key="1">
    <source>
        <dbReference type="SAM" id="MobiDB-lite"/>
    </source>
</evidence>
<gene>
    <name evidence="2" type="ORF">DEBURN_LOCUS1938</name>
</gene>
<accession>A0A9N8V902</accession>
<dbReference type="Proteomes" id="UP000789706">
    <property type="component" value="Unassembled WGS sequence"/>
</dbReference>
<dbReference type="SUPFAM" id="SSF54768">
    <property type="entry name" value="dsRNA-binding domain-like"/>
    <property type="match status" value="1"/>
</dbReference>
<name>A0A9N8V902_9GLOM</name>
<proteinExistence type="predicted"/>
<feature type="region of interest" description="Disordered" evidence="1">
    <location>
        <begin position="76"/>
        <end position="121"/>
    </location>
</feature>
<dbReference type="OrthoDB" id="2325801at2759"/>
<comment type="caution">
    <text evidence="2">The sequence shown here is derived from an EMBL/GenBank/DDBJ whole genome shotgun (WGS) entry which is preliminary data.</text>
</comment>
<feature type="compositionally biased region" description="Polar residues" evidence="1">
    <location>
        <begin position="86"/>
        <end position="98"/>
    </location>
</feature>
<dbReference type="AlphaFoldDB" id="A0A9N8V902"/>